<keyword evidence="3" id="KW-1185">Reference proteome</keyword>
<dbReference type="PROSITE" id="PS50213">
    <property type="entry name" value="FAS1"/>
    <property type="match status" value="2"/>
</dbReference>
<dbReference type="SUPFAM" id="SSF82153">
    <property type="entry name" value="FAS1 domain"/>
    <property type="match status" value="2"/>
</dbReference>
<dbReference type="AlphaFoldDB" id="A0A099T667"/>
<dbReference type="FunFam" id="2.30.180.10:FF:000019">
    <property type="entry name" value="Cell surface lipoprotein"/>
    <property type="match status" value="2"/>
</dbReference>
<dbReference type="GO" id="GO:0005615">
    <property type="term" value="C:extracellular space"/>
    <property type="evidence" value="ECO:0007669"/>
    <property type="project" value="TreeGrafter"/>
</dbReference>
<organism evidence="2 3">
    <name type="scientific">Methanococcoides methylutens</name>
    <dbReference type="NCBI Taxonomy" id="2226"/>
    <lineage>
        <taxon>Archaea</taxon>
        <taxon>Methanobacteriati</taxon>
        <taxon>Methanobacteriota</taxon>
        <taxon>Stenosarchaea group</taxon>
        <taxon>Methanomicrobia</taxon>
        <taxon>Methanosarcinales</taxon>
        <taxon>Methanosarcinaceae</taxon>
        <taxon>Methanococcoides</taxon>
    </lineage>
</organism>
<name>A0A099T667_METMT</name>
<feature type="domain" description="FAS1" evidence="1">
    <location>
        <begin position="172"/>
        <end position="302"/>
    </location>
</feature>
<evidence type="ECO:0000259" key="1">
    <source>
        <dbReference type="PROSITE" id="PS50213"/>
    </source>
</evidence>
<dbReference type="Pfam" id="PF02469">
    <property type="entry name" value="Fasciclin"/>
    <property type="match status" value="2"/>
</dbReference>
<dbReference type="PANTHER" id="PTHR10900">
    <property type="entry name" value="PERIOSTIN-RELATED"/>
    <property type="match status" value="1"/>
</dbReference>
<gene>
    <name evidence="2" type="ORF">LI82_00330</name>
</gene>
<dbReference type="InterPro" id="IPR050904">
    <property type="entry name" value="Adhesion/Biosynth-related"/>
</dbReference>
<feature type="domain" description="FAS1" evidence="1">
    <location>
        <begin position="30"/>
        <end position="159"/>
    </location>
</feature>
<accession>A0A099T667</accession>
<protein>
    <submittedName>
        <fullName evidence="2">Beta-Ig-H3/fasciclin</fullName>
    </submittedName>
</protein>
<sequence>MKMVKILVALLLATIVLVSGCTTSEPEEEEMDIVDTAVSAGSFTTLVQAVQAAGLEDTLRGEGPFTVFAPTDEAFAALPEGTLDALLADEEALAAVLTYHVVAGEVMAADVAGLESAETVQGESVTFDTMDGVKVNDANVVQADIETSNGVIHVIDKVLLPPSMMEEEAEEEMDIVDTAIDAGSFTTLVQAVQAAGLEETLRSEGPFTVFAPTDEAFAALPEGTLDALLADEEALAGVLTYHVVAGEYMAADVVTMDSAETVQGSEITFTVTDDGVMVNDATVVITDIEASNGVIHVIDAVLIP</sequence>
<dbReference type="PROSITE" id="PS51257">
    <property type="entry name" value="PROKAR_LIPOPROTEIN"/>
    <property type="match status" value="1"/>
</dbReference>
<comment type="caution">
    <text evidence="2">The sequence shown here is derived from an EMBL/GenBank/DDBJ whole genome shotgun (WGS) entry which is preliminary data.</text>
</comment>
<dbReference type="SMART" id="SM00554">
    <property type="entry name" value="FAS1"/>
    <property type="match status" value="2"/>
</dbReference>
<evidence type="ECO:0000313" key="2">
    <source>
        <dbReference type="EMBL" id="KGK99706.1"/>
    </source>
</evidence>
<dbReference type="Proteomes" id="UP000029859">
    <property type="component" value="Unassembled WGS sequence"/>
</dbReference>
<dbReference type="PANTHER" id="PTHR10900:SF77">
    <property type="entry name" value="FI19380P1"/>
    <property type="match status" value="1"/>
</dbReference>
<dbReference type="EMBL" id="JRHO01000002">
    <property type="protein sequence ID" value="KGK99706.1"/>
    <property type="molecule type" value="Genomic_DNA"/>
</dbReference>
<evidence type="ECO:0000313" key="3">
    <source>
        <dbReference type="Proteomes" id="UP000029859"/>
    </source>
</evidence>
<dbReference type="InterPro" id="IPR000782">
    <property type="entry name" value="FAS1_domain"/>
</dbReference>
<dbReference type="Gene3D" id="2.30.180.10">
    <property type="entry name" value="FAS1 domain"/>
    <property type="match status" value="2"/>
</dbReference>
<dbReference type="InterPro" id="IPR036378">
    <property type="entry name" value="FAS1_dom_sf"/>
</dbReference>
<proteinExistence type="predicted"/>
<reference evidence="2 3" key="1">
    <citation type="submission" date="2014-09" db="EMBL/GenBank/DDBJ databases">
        <title>Draft genome sequence of an obligately methylotrophic methanogen, Methanococcoides methylutens, isolated from marine sediment.</title>
        <authorList>
            <person name="Guan Y."/>
            <person name="Ngugi D.K."/>
            <person name="Blom J."/>
            <person name="Ali S."/>
            <person name="Ferry J.G."/>
            <person name="Stingl U."/>
        </authorList>
    </citation>
    <scope>NUCLEOTIDE SEQUENCE [LARGE SCALE GENOMIC DNA]</scope>
    <source>
        <strain evidence="2 3">DSM 2657</strain>
    </source>
</reference>